<dbReference type="EMBL" id="UZAN01062776">
    <property type="protein sequence ID" value="VDP93321.1"/>
    <property type="molecule type" value="Genomic_DNA"/>
</dbReference>
<reference evidence="3" key="1">
    <citation type="submission" date="2016-06" db="UniProtKB">
        <authorList>
            <consortium name="WormBaseParasite"/>
        </authorList>
    </citation>
    <scope>IDENTIFICATION</scope>
</reference>
<protein>
    <submittedName>
        <fullName evidence="3">Gag-pol polyprotein</fullName>
    </submittedName>
</protein>
<proteinExistence type="predicted"/>
<sequence>MPKPNEASDSREQTVDTNLVLIQASSALQTTTASVAAQQILSPTKFHVSDDYDRWESQVKDYLKMWEPEKRQYLLLTLADEAV</sequence>
<organism evidence="3">
    <name type="scientific">Echinostoma caproni</name>
    <dbReference type="NCBI Taxonomy" id="27848"/>
    <lineage>
        <taxon>Eukaryota</taxon>
        <taxon>Metazoa</taxon>
        <taxon>Spiralia</taxon>
        <taxon>Lophotrochozoa</taxon>
        <taxon>Platyhelminthes</taxon>
        <taxon>Trematoda</taxon>
        <taxon>Digenea</taxon>
        <taxon>Plagiorchiida</taxon>
        <taxon>Echinostomata</taxon>
        <taxon>Echinostomatoidea</taxon>
        <taxon>Echinostomatidae</taxon>
        <taxon>Echinostoma</taxon>
    </lineage>
</organism>
<reference evidence="1 2" key="2">
    <citation type="submission" date="2018-11" db="EMBL/GenBank/DDBJ databases">
        <authorList>
            <consortium name="Pathogen Informatics"/>
        </authorList>
    </citation>
    <scope>NUCLEOTIDE SEQUENCE [LARGE SCALE GENOMIC DNA]</scope>
    <source>
        <strain evidence="1 2">Egypt</strain>
    </source>
</reference>
<evidence type="ECO:0000313" key="2">
    <source>
        <dbReference type="Proteomes" id="UP000272942"/>
    </source>
</evidence>
<gene>
    <name evidence="1" type="ORF">ECPE_LOCUS16049</name>
</gene>
<accession>A0A183BA14</accession>
<dbReference type="WBParaSite" id="ECPE_0001609001-mRNA-1">
    <property type="protein sequence ID" value="ECPE_0001609001-mRNA-1"/>
    <property type="gene ID" value="ECPE_0001609001"/>
</dbReference>
<name>A0A183BA14_9TREM</name>
<keyword evidence="2" id="KW-1185">Reference proteome</keyword>
<evidence type="ECO:0000313" key="3">
    <source>
        <dbReference type="WBParaSite" id="ECPE_0001609001-mRNA-1"/>
    </source>
</evidence>
<dbReference type="AlphaFoldDB" id="A0A183BA14"/>
<dbReference type="Proteomes" id="UP000272942">
    <property type="component" value="Unassembled WGS sequence"/>
</dbReference>
<evidence type="ECO:0000313" key="1">
    <source>
        <dbReference type="EMBL" id="VDP93321.1"/>
    </source>
</evidence>